<dbReference type="PANTHER" id="PTHR10476">
    <property type="entry name" value="CHARGED MULTIVESICULAR BODY PROTEIN"/>
    <property type="match status" value="1"/>
</dbReference>
<dbReference type="InterPro" id="IPR005024">
    <property type="entry name" value="Snf7_fam"/>
</dbReference>
<proteinExistence type="predicted"/>
<dbReference type="EMBL" id="JADCUA010000003">
    <property type="protein sequence ID" value="KAH9842019.1"/>
    <property type="molecule type" value="Genomic_DNA"/>
</dbReference>
<reference evidence="1 2" key="1">
    <citation type="journal article" date="2021" name="Environ. Microbiol.">
        <title>Gene family expansions and transcriptome signatures uncover fungal adaptations to wood decay.</title>
        <authorList>
            <person name="Hage H."/>
            <person name="Miyauchi S."/>
            <person name="Viragh M."/>
            <person name="Drula E."/>
            <person name="Min B."/>
            <person name="Chaduli D."/>
            <person name="Navarro D."/>
            <person name="Favel A."/>
            <person name="Norest M."/>
            <person name="Lesage-Meessen L."/>
            <person name="Balint B."/>
            <person name="Merenyi Z."/>
            <person name="de Eugenio L."/>
            <person name="Morin E."/>
            <person name="Martinez A.T."/>
            <person name="Baldrian P."/>
            <person name="Stursova M."/>
            <person name="Martinez M.J."/>
            <person name="Novotny C."/>
            <person name="Magnuson J.K."/>
            <person name="Spatafora J.W."/>
            <person name="Maurice S."/>
            <person name="Pangilinan J."/>
            <person name="Andreopoulos W."/>
            <person name="LaButti K."/>
            <person name="Hundley H."/>
            <person name="Na H."/>
            <person name="Kuo A."/>
            <person name="Barry K."/>
            <person name="Lipzen A."/>
            <person name="Henrissat B."/>
            <person name="Riley R."/>
            <person name="Ahrendt S."/>
            <person name="Nagy L.G."/>
            <person name="Grigoriev I.V."/>
            <person name="Martin F."/>
            <person name="Rosso M.N."/>
        </authorList>
    </citation>
    <scope>NUCLEOTIDE SEQUENCE [LARGE SCALE GENOMIC DNA]</scope>
    <source>
        <strain evidence="1 2">CIRM-BRFM 1785</strain>
    </source>
</reference>
<keyword evidence="2" id="KW-1185">Reference proteome</keyword>
<dbReference type="GeneID" id="72009288"/>
<dbReference type="RefSeq" id="XP_047783318.1">
    <property type="nucleotide sequence ID" value="XM_047928556.1"/>
</dbReference>
<dbReference type="Proteomes" id="UP000814176">
    <property type="component" value="Unassembled WGS sequence"/>
</dbReference>
<sequence length="124" mass="14260">MAKDTVRTQRYVQKFYQMRTQLQAVGLRIQTLRSNQQMADAMRGATRAMGMMNHGVNLPQIQRIMNEVERESTTMVMKEEMMSDVVDDELEDEDAESNTILKQVLDEIGVDLLQQHGALKSNVR</sequence>
<evidence type="ECO:0000313" key="1">
    <source>
        <dbReference type="EMBL" id="KAH9842019.1"/>
    </source>
</evidence>
<organism evidence="1 2">
    <name type="scientific">Rhodofomes roseus</name>
    <dbReference type="NCBI Taxonomy" id="34475"/>
    <lineage>
        <taxon>Eukaryota</taxon>
        <taxon>Fungi</taxon>
        <taxon>Dikarya</taxon>
        <taxon>Basidiomycota</taxon>
        <taxon>Agaricomycotina</taxon>
        <taxon>Agaricomycetes</taxon>
        <taxon>Polyporales</taxon>
        <taxon>Rhodofomes</taxon>
    </lineage>
</organism>
<dbReference type="Pfam" id="PF03357">
    <property type="entry name" value="Snf7"/>
    <property type="match status" value="1"/>
</dbReference>
<name>A0ABQ8KTA8_9APHY</name>
<accession>A0ABQ8KTA8</accession>
<comment type="caution">
    <text evidence="1">The sequence shown here is derived from an EMBL/GenBank/DDBJ whole genome shotgun (WGS) entry which is preliminary data.</text>
</comment>
<dbReference type="Gene3D" id="6.10.140.1230">
    <property type="match status" value="1"/>
</dbReference>
<protein>
    <submittedName>
        <fullName evidence="1">Snf7 family</fullName>
    </submittedName>
</protein>
<gene>
    <name evidence="1" type="ORF">C8Q71DRAFT_885587</name>
</gene>
<evidence type="ECO:0000313" key="2">
    <source>
        <dbReference type="Proteomes" id="UP000814176"/>
    </source>
</evidence>